<feature type="domain" description="M23ase beta-sheet core" evidence="2">
    <location>
        <begin position="50"/>
        <end position="118"/>
    </location>
</feature>
<dbReference type="AlphaFoldDB" id="A0AAE3MBN0"/>
<dbReference type="RefSeq" id="WP_301197853.1">
    <property type="nucleotide sequence ID" value="NZ_JAPDPI010000004.1"/>
</dbReference>
<dbReference type="InterPro" id="IPR011055">
    <property type="entry name" value="Dup_hybrid_motif"/>
</dbReference>
<evidence type="ECO:0000313" key="4">
    <source>
        <dbReference type="Proteomes" id="UP001207408"/>
    </source>
</evidence>
<dbReference type="InterPro" id="IPR016047">
    <property type="entry name" value="M23ase_b-sheet_dom"/>
</dbReference>
<dbReference type="PANTHER" id="PTHR21666:SF289">
    <property type="entry name" value="L-ALA--D-GLU ENDOPEPTIDASE"/>
    <property type="match status" value="1"/>
</dbReference>
<dbReference type="Proteomes" id="UP001207408">
    <property type="component" value="Unassembled WGS sequence"/>
</dbReference>
<dbReference type="Gene3D" id="2.70.70.10">
    <property type="entry name" value="Glucose Permease (Domain IIA)"/>
    <property type="match status" value="1"/>
</dbReference>
<protein>
    <submittedName>
        <fullName evidence="3">M23 family metallopeptidase</fullName>
    </submittedName>
</protein>
<accession>A0AAE3MBN0</accession>
<dbReference type="EMBL" id="JAPDPI010000004">
    <property type="protein sequence ID" value="MCW3804634.1"/>
    <property type="molecule type" value="Genomic_DNA"/>
</dbReference>
<dbReference type="InterPro" id="IPR050570">
    <property type="entry name" value="Cell_wall_metabolism_enzyme"/>
</dbReference>
<keyword evidence="1" id="KW-0732">Signal</keyword>
<keyword evidence="4" id="KW-1185">Reference proteome</keyword>
<reference evidence="3" key="1">
    <citation type="submission" date="2022-10" db="EMBL/GenBank/DDBJ databases">
        <authorList>
            <person name="Yu W.X."/>
        </authorList>
    </citation>
    <scope>NUCLEOTIDE SEQUENCE</scope>
    <source>
        <strain evidence="3">D04</strain>
    </source>
</reference>
<dbReference type="Pfam" id="PF01551">
    <property type="entry name" value="Peptidase_M23"/>
    <property type="match status" value="1"/>
</dbReference>
<organism evidence="3 4">
    <name type="scientific">Plebeiibacterium marinum</name>
    <dbReference type="NCBI Taxonomy" id="2992111"/>
    <lineage>
        <taxon>Bacteria</taxon>
        <taxon>Pseudomonadati</taxon>
        <taxon>Bacteroidota</taxon>
        <taxon>Bacteroidia</taxon>
        <taxon>Marinilabiliales</taxon>
        <taxon>Marinilabiliaceae</taxon>
        <taxon>Plebeiibacterium</taxon>
    </lineage>
</organism>
<dbReference type="SUPFAM" id="SSF51261">
    <property type="entry name" value="Duplicated hybrid motif"/>
    <property type="match status" value="1"/>
</dbReference>
<evidence type="ECO:0000259" key="2">
    <source>
        <dbReference type="Pfam" id="PF01551"/>
    </source>
</evidence>
<gene>
    <name evidence="3" type="ORF">OM074_03290</name>
</gene>
<dbReference type="CDD" id="cd12797">
    <property type="entry name" value="M23_peptidase"/>
    <property type="match status" value="1"/>
</dbReference>
<name>A0AAE3MBN0_9BACT</name>
<dbReference type="PANTHER" id="PTHR21666">
    <property type="entry name" value="PEPTIDASE-RELATED"/>
    <property type="match status" value="1"/>
</dbReference>
<evidence type="ECO:0000313" key="3">
    <source>
        <dbReference type="EMBL" id="MCW3804634.1"/>
    </source>
</evidence>
<proteinExistence type="predicted"/>
<evidence type="ECO:0000256" key="1">
    <source>
        <dbReference type="ARBA" id="ARBA00022729"/>
    </source>
</evidence>
<comment type="caution">
    <text evidence="3">The sequence shown here is derived from an EMBL/GenBank/DDBJ whole genome shotgun (WGS) entry which is preliminary data.</text>
</comment>
<dbReference type="GO" id="GO:0004222">
    <property type="term" value="F:metalloendopeptidase activity"/>
    <property type="evidence" value="ECO:0007669"/>
    <property type="project" value="TreeGrafter"/>
</dbReference>
<sequence>MRLLLYISILTILLPDNIQGQKLINNDFSFPLDITPSVSGSFAELRTNHFHSGIDLSTNGKTGLPVKCMMDGIVSRIKVSPVGYGNAVYVKHPNGYTTVYGHLKKYAPKIDSVITKEQYKAESFSIDYFPQEEISFKKGETIGFSGNSGSSGGPHLHYEIRDTKTEEPVNPSFFQSKIKDNVRPKLMNIRIYPMDTNSLVNGENKARNYPVVFYDGKYHLKGNPKIYTLGKIGIGIEMLDYLSDSWKKCGVYSLDMTVNNKKTFGWDLDRFSFYESRYINSHIDYSYKSKNGKRFQRCFRQPNNKLSIYNQIIDDGIISMDTVKNITLVAKDAANNISELSFKLLKSNSSSLNQAPEDHEIKNSLFNADNFLESENIQCFIPKGALYENDNIVIKETSSSNKQSIYIIGDKSIPLHKHITLKIAIPDTLRPTHKGLCLASTNGSGKNHYAGGSIENDKMVLKTRSFGNYKFAIDTIAPKIGPVNFRNKMVYKRTSTLIFKISDSFSGIQSYNGYLNGKWTLFEYDAKSNTLICQLSKAPKFNSEKIELKLVIDDNCGNSSIFEGDFILSQNN</sequence>